<evidence type="ECO:0000313" key="3">
    <source>
        <dbReference type="Proteomes" id="UP001454489"/>
    </source>
</evidence>
<dbReference type="Gene3D" id="1.10.3210.10">
    <property type="entry name" value="Hypothetical protein af1432"/>
    <property type="match status" value="1"/>
</dbReference>
<feature type="domain" description="HD/PDEase" evidence="1">
    <location>
        <begin position="29"/>
        <end position="149"/>
    </location>
</feature>
<dbReference type="Proteomes" id="UP001454489">
    <property type="component" value="Unassembled WGS sequence"/>
</dbReference>
<evidence type="ECO:0000259" key="1">
    <source>
        <dbReference type="SMART" id="SM00471"/>
    </source>
</evidence>
<evidence type="ECO:0000313" key="2">
    <source>
        <dbReference type="EMBL" id="MEQ2556550.1"/>
    </source>
</evidence>
<dbReference type="EMBL" id="JBBMEX010000001">
    <property type="protein sequence ID" value="MEQ2556550.1"/>
    <property type="molecule type" value="Genomic_DNA"/>
</dbReference>
<dbReference type="SUPFAM" id="SSF109604">
    <property type="entry name" value="HD-domain/PDEase-like"/>
    <property type="match status" value="1"/>
</dbReference>
<dbReference type="InterPro" id="IPR003607">
    <property type="entry name" value="HD/PDEase_dom"/>
</dbReference>
<name>A0ABV1H9Z9_9FIRM</name>
<sequence>MEYVEKLSGDREYRQLLERLKELEKDRIYCHHGIGHLLDVARIAYIENLETQLGLEKEDIYIAALLHDLGRVDEYESGIGHHIAGRERARYFLQKIEYPWERQAVILDAITEHRNKENIEGNEAPMFHRILAKADRRSRNCRFCDVYESCKWSVEEKEHRIER</sequence>
<comment type="caution">
    <text evidence="2">The sequence shown here is derived from an EMBL/GenBank/DDBJ whole genome shotgun (WGS) entry which is preliminary data.</text>
</comment>
<dbReference type="CDD" id="cd00077">
    <property type="entry name" value="HDc"/>
    <property type="match status" value="1"/>
</dbReference>
<keyword evidence="3" id="KW-1185">Reference proteome</keyword>
<proteinExistence type="predicted"/>
<protein>
    <submittedName>
        <fullName evidence="2">HD domain-containing protein</fullName>
    </submittedName>
</protein>
<dbReference type="RefSeq" id="WP_353529500.1">
    <property type="nucleotide sequence ID" value="NZ_JBBMEX010000001.1"/>
</dbReference>
<dbReference type="Pfam" id="PF01966">
    <property type="entry name" value="HD"/>
    <property type="match status" value="1"/>
</dbReference>
<gene>
    <name evidence="2" type="ORF">WMO43_01465</name>
</gene>
<dbReference type="InterPro" id="IPR006674">
    <property type="entry name" value="HD_domain"/>
</dbReference>
<organism evidence="2 3">
    <name type="scientific">Maccoyibacter intestinihominis</name>
    <dbReference type="NCBI Taxonomy" id="3133499"/>
    <lineage>
        <taxon>Bacteria</taxon>
        <taxon>Bacillati</taxon>
        <taxon>Bacillota</taxon>
        <taxon>Clostridia</taxon>
        <taxon>Lachnospirales</taxon>
        <taxon>Lachnospiraceae</taxon>
        <taxon>Maccoyibacter</taxon>
    </lineage>
</organism>
<reference evidence="2 3" key="1">
    <citation type="submission" date="2024-03" db="EMBL/GenBank/DDBJ databases">
        <title>Human intestinal bacterial collection.</title>
        <authorList>
            <person name="Pauvert C."/>
            <person name="Hitch T.C.A."/>
            <person name="Clavel T."/>
        </authorList>
    </citation>
    <scope>NUCLEOTIDE SEQUENCE [LARGE SCALE GENOMIC DNA]</scope>
    <source>
        <strain evidence="2 3">CLA-AA-H185</strain>
    </source>
</reference>
<accession>A0ABV1H9Z9</accession>
<dbReference type="SMART" id="SM00471">
    <property type="entry name" value="HDc"/>
    <property type="match status" value="1"/>
</dbReference>